<accession>K9ASE2</accession>
<keyword evidence="7 10" id="KW-0548">Nucleotidyltransferase</keyword>
<feature type="domain" description="Galactose-1-phosphate uridyl transferase N-terminal" evidence="11">
    <location>
        <begin position="21"/>
        <end position="232"/>
    </location>
</feature>
<keyword evidence="6 10" id="KW-0808">Transferase</keyword>
<protein>
    <recommendedName>
        <fullName evidence="10">Galactose-1-phosphate uridylyltransferase</fullName>
        <shortName evidence="10">Gal-1-P uridylyltransferase</shortName>
        <ecNumber evidence="10">2.7.7.12</ecNumber>
    </recommendedName>
    <alternativeName>
        <fullName evidence="10">UDP-glucose--hexose-1-phosphate uridylyltransferase</fullName>
    </alternativeName>
</protein>
<keyword evidence="9 10" id="KW-0119">Carbohydrate metabolism</keyword>
<dbReference type="AlphaFoldDB" id="K9ASE2"/>
<evidence type="ECO:0000256" key="3">
    <source>
        <dbReference type="ARBA" id="ARBA00004947"/>
    </source>
</evidence>
<dbReference type="PIRSF" id="PIRSF006005">
    <property type="entry name" value="GalT_BS"/>
    <property type="match status" value="1"/>
</dbReference>
<dbReference type="InterPro" id="IPR000766">
    <property type="entry name" value="GalP_uridyl_Trfase_II"/>
</dbReference>
<dbReference type="GO" id="GO:0005737">
    <property type="term" value="C:cytoplasm"/>
    <property type="evidence" value="ECO:0007669"/>
    <property type="project" value="UniProtKB-SubCell"/>
</dbReference>
<dbReference type="NCBIfam" id="TIGR01239">
    <property type="entry name" value="galT_2"/>
    <property type="match status" value="1"/>
</dbReference>
<dbReference type="PANTHER" id="PTHR39191:SF1">
    <property type="entry name" value="DUF4922 DOMAIN-CONTAINING PROTEIN"/>
    <property type="match status" value="1"/>
</dbReference>
<evidence type="ECO:0000256" key="4">
    <source>
        <dbReference type="ARBA" id="ARBA00008706"/>
    </source>
</evidence>
<dbReference type="EC" id="2.7.7.12" evidence="10"/>
<dbReference type="OrthoDB" id="2293at2"/>
<evidence type="ECO:0000256" key="8">
    <source>
        <dbReference type="ARBA" id="ARBA00023144"/>
    </source>
</evidence>
<reference evidence="13 14" key="1">
    <citation type="journal article" date="2013" name="Genome Announc.">
        <title>Genome Sequence of Staphylococcus massiliensis Strain S46, Isolated from the Surface of Healthy Human Skin.</title>
        <authorList>
            <person name="Srivastav R."/>
            <person name="Singh A."/>
            <person name="Jangir P.K."/>
            <person name="Kumari C."/>
            <person name="Muduli S."/>
            <person name="Sharma R."/>
        </authorList>
    </citation>
    <scope>NUCLEOTIDE SEQUENCE [LARGE SCALE GENOMIC DNA]</scope>
    <source>
        <strain evidence="13 14">S46</strain>
    </source>
</reference>
<dbReference type="eggNOG" id="COG4468">
    <property type="taxonomic scope" value="Bacteria"/>
</dbReference>
<keyword evidence="8 10" id="KW-0299">Galactose metabolism</keyword>
<keyword evidence="14" id="KW-1185">Reference proteome</keyword>
<evidence type="ECO:0000313" key="14">
    <source>
        <dbReference type="Proteomes" id="UP000009885"/>
    </source>
</evidence>
<dbReference type="PATRIC" id="fig|1229783.3.peg.824"/>
<dbReference type="Pfam" id="PF01087">
    <property type="entry name" value="GalP_UDP_transf"/>
    <property type="match status" value="1"/>
</dbReference>
<organism evidence="13 14">
    <name type="scientific">Staphylococcus massiliensis S46</name>
    <dbReference type="NCBI Taxonomy" id="1229783"/>
    <lineage>
        <taxon>Bacteria</taxon>
        <taxon>Bacillati</taxon>
        <taxon>Bacillota</taxon>
        <taxon>Bacilli</taxon>
        <taxon>Bacillales</taxon>
        <taxon>Staphylococcaceae</taxon>
        <taxon>Staphylococcus</taxon>
    </lineage>
</organism>
<comment type="subcellular location">
    <subcellularLocation>
        <location evidence="2 10">Cytoplasm</location>
    </subcellularLocation>
</comment>
<comment type="similarity">
    <text evidence="4 10">Belongs to the galactose-1-phosphate uridylyltransferase type 2 family.</text>
</comment>
<gene>
    <name evidence="10" type="primary">galT</name>
    <name evidence="13" type="ORF">C273_04095</name>
</gene>
<dbReference type="STRING" id="1229783.C273_04095"/>
<dbReference type="RefSeq" id="WP_009382834.1">
    <property type="nucleotide sequence ID" value="NZ_AMSQ01000005.1"/>
</dbReference>
<evidence type="ECO:0000313" key="13">
    <source>
        <dbReference type="EMBL" id="EKU48956.1"/>
    </source>
</evidence>
<evidence type="ECO:0000259" key="11">
    <source>
        <dbReference type="Pfam" id="PF01087"/>
    </source>
</evidence>
<dbReference type="InterPro" id="IPR005849">
    <property type="entry name" value="GalP_Utransf_N"/>
</dbReference>
<dbReference type="Pfam" id="PF02744">
    <property type="entry name" value="GalP_UDP_tr_C"/>
    <property type="match status" value="1"/>
</dbReference>
<sequence length="498" mass="57742">MTEPTHIVQLFRNRVIEQGAYAAEDAYYLDNRILHILKADDFDSISISFKSHDKTIHLVQAMIQNMIERDQLDDSHSDRAQIEAALMDLLTPAPSQVNQEFYKRYQESPEAATSYFYQLCHENHYIQEETIQRNIEYTVDSEYGELEITINLSKPEKDAKQIASMKHEPETNYPKCALCFENEGYYGTNLKAARSNHRIIRLNLNGDTWGFQYSPYAYFREHSIVLSETHRPMEINKRTFQNLMSFIEQFPHYTIGSNADIPIVGGSILTHNHYQAGHHTFPMAKAKTRYETSFDKYPGVKLSVVDWPMSVIRLSAKDKEILIEACDNVRDKWNHYSDESVEIKAFSDSGERHHTVTPIARFNGDLYEMDLVLRDNQTSEAYPDGMYHPHPDVQHIKKENIGLIEVMGTAILPGRLKDELQAVKAFLLDQADDVLDIHRAWATWMKTHYTISEDNVDQIIKDEVGRKFKRVLQDCGVFKRDTKGEKAFEAFIQHVLHQ</sequence>
<dbReference type="GO" id="GO:0006012">
    <property type="term" value="P:galactose metabolic process"/>
    <property type="evidence" value="ECO:0007669"/>
    <property type="project" value="UniProtKB-UniRule"/>
</dbReference>
<feature type="domain" description="Galactose-1-phosphate uridyl transferase C-terminal" evidence="12">
    <location>
        <begin position="248"/>
        <end position="442"/>
    </location>
</feature>
<keyword evidence="5 10" id="KW-0963">Cytoplasm</keyword>
<dbReference type="EMBL" id="AMSQ01000005">
    <property type="protein sequence ID" value="EKU48956.1"/>
    <property type="molecule type" value="Genomic_DNA"/>
</dbReference>
<dbReference type="InterPro" id="IPR005850">
    <property type="entry name" value="GalP_Utransf_C"/>
</dbReference>
<dbReference type="Proteomes" id="UP000009885">
    <property type="component" value="Unassembled WGS sequence"/>
</dbReference>
<dbReference type="NCBIfam" id="NF003629">
    <property type="entry name" value="PRK05270.1-2"/>
    <property type="match status" value="1"/>
</dbReference>
<evidence type="ECO:0000256" key="6">
    <source>
        <dbReference type="ARBA" id="ARBA00022679"/>
    </source>
</evidence>
<dbReference type="HAMAP" id="MF_00571">
    <property type="entry name" value="GalP_UDP_trans"/>
    <property type="match status" value="1"/>
</dbReference>
<dbReference type="GO" id="GO:0008108">
    <property type="term" value="F:UDP-glucose:hexose-1-phosphate uridylyltransferase activity"/>
    <property type="evidence" value="ECO:0007669"/>
    <property type="project" value="UniProtKB-UniRule"/>
</dbReference>
<name>K9ASE2_9STAP</name>
<comment type="pathway">
    <text evidence="3 10">Carbohydrate metabolism; galactose metabolism.</text>
</comment>
<evidence type="ECO:0000256" key="9">
    <source>
        <dbReference type="ARBA" id="ARBA00023277"/>
    </source>
</evidence>
<proteinExistence type="inferred from homology"/>
<dbReference type="PANTHER" id="PTHR39191">
    <property type="entry name" value="GALACTOSE-1-PHOSPHATE URIDYLYLTRANSFERASE"/>
    <property type="match status" value="1"/>
</dbReference>
<comment type="caution">
    <text evidence="13">The sequence shown here is derived from an EMBL/GenBank/DDBJ whole genome shotgun (WGS) entry which is preliminary data.</text>
</comment>
<dbReference type="NCBIfam" id="NF003633">
    <property type="entry name" value="PRK05270.2-2"/>
    <property type="match status" value="1"/>
</dbReference>
<evidence type="ECO:0000256" key="5">
    <source>
        <dbReference type="ARBA" id="ARBA00022490"/>
    </source>
</evidence>
<evidence type="ECO:0000256" key="2">
    <source>
        <dbReference type="ARBA" id="ARBA00004496"/>
    </source>
</evidence>
<evidence type="ECO:0000256" key="7">
    <source>
        <dbReference type="ARBA" id="ARBA00022695"/>
    </source>
</evidence>
<evidence type="ECO:0000259" key="12">
    <source>
        <dbReference type="Pfam" id="PF02744"/>
    </source>
</evidence>
<evidence type="ECO:0000256" key="1">
    <source>
        <dbReference type="ARBA" id="ARBA00001107"/>
    </source>
</evidence>
<dbReference type="UniPathway" id="UPA00214"/>
<evidence type="ECO:0000256" key="10">
    <source>
        <dbReference type="HAMAP-Rule" id="MF_00571"/>
    </source>
</evidence>
<comment type="catalytic activity">
    <reaction evidence="1 10">
        <text>alpha-D-galactose 1-phosphate + UDP-alpha-D-glucose = alpha-D-glucose 1-phosphate + UDP-alpha-D-galactose</text>
        <dbReference type="Rhea" id="RHEA:13989"/>
        <dbReference type="ChEBI" id="CHEBI:58336"/>
        <dbReference type="ChEBI" id="CHEBI:58601"/>
        <dbReference type="ChEBI" id="CHEBI:58885"/>
        <dbReference type="ChEBI" id="CHEBI:66914"/>
        <dbReference type="EC" id="2.7.7.12"/>
    </reaction>
</comment>